<reference evidence="3" key="1">
    <citation type="journal article" date="2019" name="Int. J. Syst. Evol. Microbiol.">
        <title>The Global Catalogue of Microorganisms (GCM) 10K type strain sequencing project: providing services to taxonomists for standard genome sequencing and annotation.</title>
        <authorList>
            <consortium name="The Broad Institute Genomics Platform"/>
            <consortium name="The Broad Institute Genome Sequencing Center for Infectious Disease"/>
            <person name="Wu L."/>
            <person name="Ma J."/>
        </authorList>
    </citation>
    <scope>NUCLEOTIDE SEQUENCE [LARGE SCALE GENOMIC DNA]</scope>
    <source>
        <strain evidence="3">NBRC 102520</strain>
    </source>
</reference>
<organism evidence="2 3">
    <name type="scientific">Bradyrhizobium iriomotense</name>
    <dbReference type="NCBI Taxonomy" id="441950"/>
    <lineage>
        <taxon>Bacteria</taxon>
        <taxon>Pseudomonadati</taxon>
        <taxon>Pseudomonadota</taxon>
        <taxon>Alphaproteobacteria</taxon>
        <taxon>Hyphomicrobiales</taxon>
        <taxon>Nitrobacteraceae</taxon>
        <taxon>Bradyrhizobium</taxon>
    </lineage>
</organism>
<keyword evidence="3" id="KW-1185">Reference proteome</keyword>
<evidence type="ECO:0000313" key="2">
    <source>
        <dbReference type="EMBL" id="GLR87070.1"/>
    </source>
</evidence>
<feature type="region of interest" description="Disordered" evidence="1">
    <location>
        <begin position="1"/>
        <end position="53"/>
    </location>
</feature>
<name>A0ABQ6B2H5_9BRAD</name>
<gene>
    <name evidence="2" type="ORF">GCM10007857_37810</name>
</gene>
<proteinExistence type="predicted"/>
<accession>A0ABQ6B2H5</accession>
<comment type="caution">
    <text evidence="2">The sequence shown here is derived from an EMBL/GenBank/DDBJ whole genome shotgun (WGS) entry which is preliminary data.</text>
</comment>
<evidence type="ECO:0000313" key="3">
    <source>
        <dbReference type="Proteomes" id="UP001156905"/>
    </source>
</evidence>
<dbReference type="EMBL" id="BSOW01000012">
    <property type="protein sequence ID" value="GLR87070.1"/>
    <property type="molecule type" value="Genomic_DNA"/>
</dbReference>
<evidence type="ECO:0000256" key="1">
    <source>
        <dbReference type="SAM" id="MobiDB-lite"/>
    </source>
</evidence>
<feature type="compositionally biased region" description="Basic and acidic residues" evidence="1">
    <location>
        <begin position="14"/>
        <end position="23"/>
    </location>
</feature>
<dbReference type="Proteomes" id="UP001156905">
    <property type="component" value="Unassembled WGS sequence"/>
</dbReference>
<protein>
    <submittedName>
        <fullName evidence="2">Uncharacterized protein</fullName>
    </submittedName>
</protein>
<sequence length="116" mass="12524">MVTALKRKAGSLSDLERELRRDQSVGAASNPVGPEIFAAHMSPPRGNQDSPIQLPDALHGSAIPDFARRSYNAITANLASKNMMNHYGTRLSERSGNPLLTLELSPNKPEAMELTG</sequence>